<dbReference type="Proteomes" id="UP000001627">
    <property type="component" value="Chromosome"/>
</dbReference>
<protein>
    <submittedName>
        <fullName evidence="1">Uncharacterized protein</fullName>
    </submittedName>
</protein>
<name>C6V5U4_NEORI</name>
<reference evidence="1 2" key="1">
    <citation type="journal article" date="2009" name="Nucleic Acids Res.">
        <title>Analysis of complete genome sequence of Neorickettsia risticii: causative agent of Potomac horse fever.</title>
        <authorList>
            <person name="Lin M."/>
            <person name="Zhang C."/>
            <person name="Gibson K."/>
            <person name="Rikihisa Y."/>
        </authorList>
    </citation>
    <scope>NUCLEOTIDE SEQUENCE [LARGE SCALE GENOMIC DNA]</scope>
    <source>
        <strain evidence="1 2">Illinois</strain>
    </source>
</reference>
<gene>
    <name evidence="1" type="ordered locus">NRI_0789</name>
</gene>
<dbReference type="HOGENOM" id="CLU_3254673_0_0_5"/>
<dbReference type="EMBL" id="CP001431">
    <property type="protein sequence ID" value="ACT69751.1"/>
    <property type="molecule type" value="Genomic_DNA"/>
</dbReference>
<dbReference type="AlphaFoldDB" id="C6V5U4"/>
<sequence length="42" mass="4637">MAERFKAAVLKTAVCGSIPWVRIPPHPVFVVRDESVVLRCAS</sequence>
<keyword evidence="2" id="KW-1185">Reference proteome</keyword>
<organism evidence="1 2">
    <name type="scientific">Neorickettsia risticii (strain Illinois)</name>
    <dbReference type="NCBI Taxonomy" id="434131"/>
    <lineage>
        <taxon>Bacteria</taxon>
        <taxon>Pseudomonadati</taxon>
        <taxon>Pseudomonadota</taxon>
        <taxon>Alphaproteobacteria</taxon>
        <taxon>Rickettsiales</taxon>
        <taxon>Anaplasmataceae</taxon>
        <taxon>Neorickettsia</taxon>
    </lineage>
</organism>
<dbReference type="AntiFam" id="ANF00015">
    <property type="entry name" value="tRNA translation"/>
</dbReference>
<dbReference type="KEGG" id="nri:NRI_0789"/>
<accession>C6V5U4</accession>
<evidence type="ECO:0000313" key="2">
    <source>
        <dbReference type="Proteomes" id="UP000001627"/>
    </source>
</evidence>
<evidence type="ECO:0000313" key="1">
    <source>
        <dbReference type="EMBL" id="ACT69751.1"/>
    </source>
</evidence>
<proteinExistence type="predicted"/>